<gene>
    <name evidence="1" type="ORF">GCM10010979_14200</name>
</gene>
<proteinExistence type="predicted"/>
<dbReference type="AlphaFoldDB" id="A0A916WHM7"/>
<dbReference type="SUPFAM" id="SSF110296">
    <property type="entry name" value="Oligoxyloglucan reducing end-specific cellobiohydrolase"/>
    <property type="match status" value="1"/>
</dbReference>
<sequence>MPTRREILSIALASAVFVALGVAAANLDRLEITRLDVGQSVTAHTLPGVTVAWLTDYDPLLGGEKVVGATIVPVDGALRADSSVELTIVGAGGTKLGTLRSDDGGATWSELDNPVAAGDSLVASVLINDRATVAAISPGQ</sequence>
<reference evidence="1" key="1">
    <citation type="journal article" date="2014" name="Int. J. Syst. Evol. Microbiol.">
        <title>Complete genome sequence of Corynebacterium casei LMG S-19264T (=DSM 44701T), isolated from a smear-ripened cheese.</title>
        <authorList>
            <consortium name="US DOE Joint Genome Institute (JGI-PGF)"/>
            <person name="Walter F."/>
            <person name="Albersmeier A."/>
            <person name="Kalinowski J."/>
            <person name="Ruckert C."/>
        </authorList>
    </citation>
    <scope>NUCLEOTIDE SEQUENCE</scope>
    <source>
        <strain evidence="1">CGMCC 1.12813</strain>
    </source>
</reference>
<accession>A0A916WHM7</accession>
<evidence type="ECO:0000313" key="2">
    <source>
        <dbReference type="Proteomes" id="UP000606922"/>
    </source>
</evidence>
<dbReference type="Proteomes" id="UP000606922">
    <property type="component" value="Unassembled WGS sequence"/>
</dbReference>
<dbReference type="EMBL" id="BMGB01000001">
    <property type="protein sequence ID" value="GGB00845.1"/>
    <property type="molecule type" value="Genomic_DNA"/>
</dbReference>
<evidence type="ECO:0008006" key="3">
    <source>
        <dbReference type="Google" id="ProtNLM"/>
    </source>
</evidence>
<organism evidence="1 2">
    <name type="scientific">Conyzicola nivalis</name>
    <dbReference type="NCBI Taxonomy" id="1477021"/>
    <lineage>
        <taxon>Bacteria</taxon>
        <taxon>Bacillati</taxon>
        <taxon>Actinomycetota</taxon>
        <taxon>Actinomycetes</taxon>
        <taxon>Micrococcales</taxon>
        <taxon>Microbacteriaceae</taxon>
        <taxon>Conyzicola</taxon>
    </lineage>
</organism>
<comment type="caution">
    <text evidence="1">The sequence shown here is derived from an EMBL/GenBank/DDBJ whole genome shotgun (WGS) entry which is preliminary data.</text>
</comment>
<protein>
    <recommendedName>
        <fullName evidence="3">Glycosyl hydrolase</fullName>
    </recommendedName>
</protein>
<reference evidence="1" key="2">
    <citation type="submission" date="2020-09" db="EMBL/GenBank/DDBJ databases">
        <authorList>
            <person name="Sun Q."/>
            <person name="Zhou Y."/>
        </authorList>
    </citation>
    <scope>NUCLEOTIDE SEQUENCE</scope>
    <source>
        <strain evidence="1">CGMCC 1.12813</strain>
    </source>
</reference>
<name>A0A916WHM7_9MICO</name>
<evidence type="ECO:0000313" key="1">
    <source>
        <dbReference type="EMBL" id="GGB00845.1"/>
    </source>
</evidence>
<keyword evidence="2" id="KW-1185">Reference proteome</keyword>
<dbReference type="RefSeq" id="WP_188509950.1">
    <property type="nucleotide sequence ID" value="NZ_BMGB01000001.1"/>
</dbReference>